<dbReference type="PANTHER" id="PTHR30561">
    <property type="entry name" value="SMR FAMILY PROTON-DEPENDENT DRUG EFFLUX TRANSPORTER SUGE"/>
    <property type="match status" value="1"/>
</dbReference>
<keyword evidence="10" id="KW-0443">Lipid metabolism</keyword>
<keyword evidence="9 12" id="KW-1133">Transmembrane helix</keyword>
<keyword evidence="4" id="KW-0444">Lipid biosynthesis</keyword>
<evidence type="ECO:0000256" key="12">
    <source>
        <dbReference type="SAM" id="Phobius"/>
    </source>
</evidence>
<accession>A0A367RB95</accession>
<evidence type="ECO:0000256" key="6">
    <source>
        <dbReference type="ARBA" id="ARBA00022556"/>
    </source>
</evidence>
<protein>
    <submittedName>
        <fullName evidence="14">Multidrug resistance protein</fullName>
    </submittedName>
</protein>
<evidence type="ECO:0000256" key="1">
    <source>
        <dbReference type="ARBA" id="ARBA00004651"/>
    </source>
</evidence>
<dbReference type="EMBL" id="LXQE01000161">
    <property type="protein sequence ID" value="RCJ33120.1"/>
    <property type="molecule type" value="Genomic_DNA"/>
</dbReference>
<dbReference type="PANTHER" id="PTHR30561:SF9">
    <property type="entry name" value="4-AMINO-4-DEOXY-L-ARABINOSE-PHOSPHOUNDECAPRENOL FLIPPASE SUBUNIT ARNF-RELATED"/>
    <property type="match status" value="1"/>
</dbReference>
<evidence type="ECO:0000256" key="3">
    <source>
        <dbReference type="ARBA" id="ARBA00022475"/>
    </source>
</evidence>
<evidence type="ECO:0000256" key="10">
    <source>
        <dbReference type="ARBA" id="ARBA00023098"/>
    </source>
</evidence>
<name>A0A367RB95_NOSPU</name>
<evidence type="ECO:0000313" key="15">
    <source>
        <dbReference type="Proteomes" id="UP000252085"/>
    </source>
</evidence>
<dbReference type="GO" id="GO:0005886">
    <property type="term" value="C:plasma membrane"/>
    <property type="evidence" value="ECO:0007669"/>
    <property type="project" value="UniProtKB-SubCell"/>
</dbReference>
<evidence type="ECO:0000256" key="11">
    <source>
        <dbReference type="ARBA" id="ARBA00023136"/>
    </source>
</evidence>
<evidence type="ECO:0000256" key="8">
    <source>
        <dbReference type="ARBA" id="ARBA00022985"/>
    </source>
</evidence>
<feature type="transmembrane region" description="Helical" evidence="12">
    <location>
        <begin position="48"/>
        <end position="67"/>
    </location>
</feature>
<sequence length="118" mass="13465">MSIFTWINLMLVVLFGTTAQLSLKYGFYISNSNKGEGGSLKNLLLSRYFLIWFICYTFMTILWLYVLRTIPLSQAFPVLGLMYAFVPIASHYLLKEEVVFSQWLGISVIITGVILVGH</sequence>
<feature type="transmembrane region" description="Helical" evidence="12">
    <location>
        <begin position="7"/>
        <end position="28"/>
    </location>
</feature>
<evidence type="ECO:0000256" key="7">
    <source>
        <dbReference type="ARBA" id="ARBA00022692"/>
    </source>
</evidence>
<evidence type="ECO:0000259" key="13">
    <source>
        <dbReference type="Pfam" id="PF00892"/>
    </source>
</evidence>
<evidence type="ECO:0000256" key="5">
    <source>
        <dbReference type="ARBA" id="ARBA00022519"/>
    </source>
</evidence>
<keyword evidence="3" id="KW-1003">Cell membrane</keyword>
<dbReference type="GO" id="GO:0009103">
    <property type="term" value="P:lipopolysaccharide biosynthetic process"/>
    <property type="evidence" value="ECO:0007669"/>
    <property type="project" value="UniProtKB-KW"/>
</dbReference>
<keyword evidence="8" id="KW-0448">Lipopolysaccharide biosynthesis</keyword>
<comment type="subcellular location">
    <subcellularLocation>
        <location evidence="1">Cell membrane</location>
        <topology evidence="1">Multi-pass membrane protein</topology>
    </subcellularLocation>
</comment>
<feature type="domain" description="EamA" evidence="13">
    <location>
        <begin position="47"/>
        <end position="116"/>
    </location>
</feature>
<evidence type="ECO:0000256" key="4">
    <source>
        <dbReference type="ARBA" id="ARBA00022516"/>
    </source>
</evidence>
<dbReference type="Gene3D" id="1.10.3730.20">
    <property type="match status" value="1"/>
</dbReference>
<evidence type="ECO:0000313" key="14">
    <source>
        <dbReference type="EMBL" id="RCJ33120.1"/>
    </source>
</evidence>
<reference evidence="14 15" key="1">
    <citation type="submission" date="2016-04" db="EMBL/GenBank/DDBJ databases">
        <authorList>
            <person name="Evans L.H."/>
            <person name="Alamgir A."/>
            <person name="Owens N."/>
            <person name="Weber N.D."/>
            <person name="Virtaneva K."/>
            <person name="Barbian K."/>
            <person name="Babar A."/>
            <person name="Rosenke K."/>
        </authorList>
    </citation>
    <scope>NUCLEOTIDE SEQUENCE [LARGE SCALE GENOMIC DNA]</scope>
    <source>
        <strain evidence="14">NIES-2108</strain>
    </source>
</reference>
<keyword evidence="5" id="KW-0997">Cell inner membrane</keyword>
<organism evidence="14 15">
    <name type="scientific">Nostoc punctiforme NIES-2108</name>
    <dbReference type="NCBI Taxonomy" id="1356359"/>
    <lineage>
        <taxon>Bacteria</taxon>
        <taxon>Bacillati</taxon>
        <taxon>Cyanobacteriota</taxon>
        <taxon>Cyanophyceae</taxon>
        <taxon>Nostocales</taxon>
        <taxon>Nostocaceae</taxon>
        <taxon>Nostoc</taxon>
    </lineage>
</organism>
<evidence type="ECO:0000256" key="9">
    <source>
        <dbReference type="ARBA" id="ARBA00022989"/>
    </source>
</evidence>
<gene>
    <name evidence="14" type="ORF">A6769_25750</name>
</gene>
<keyword evidence="6" id="KW-0441">Lipid A biosynthesis</keyword>
<comment type="caution">
    <text evidence="14">The sequence shown here is derived from an EMBL/GenBank/DDBJ whole genome shotgun (WGS) entry which is preliminary data.</text>
</comment>
<keyword evidence="7 12" id="KW-0812">Transmembrane</keyword>
<dbReference type="AlphaFoldDB" id="A0A367RB95"/>
<dbReference type="Pfam" id="PF00892">
    <property type="entry name" value="EamA"/>
    <property type="match status" value="1"/>
</dbReference>
<proteinExistence type="inferred from homology"/>
<evidence type="ECO:0000256" key="2">
    <source>
        <dbReference type="ARBA" id="ARBA00007362"/>
    </source>
</evidence>
<dbReference type="Proteomes" id="UP000252085">
    <property type="component" value="Unassembled WGS sequence"/>
</dbReference>
<comment type="similarity">
    <text evidence="2">Belongs to the EamA transporter family.</text>
</comment>
<dbReference type="InterPro" id="IPR000620">
    <property type="entry name" value="EamA_dom"/>
</dbReference>
<dbReference type="InterPro" id="IPR000390">
    <property type="entry name" value="Small_drug/metabolite_transptr"/>
</dbReference>
<dbReference type="GO" id="GO:0022857">
    <property type="term" value="F:transmembrane transporter activity"/>
    <property type="evidence" value="ECO:0007669"/>
    <property type="project" value="InterPro"/>
</dbReference>
<feature type="transmembrane region" description="Helical" evidence="12">
    <location>
        <begin position="100"/>
        <end position="117"/>
    </location>
</feature>
<dbReference type="SUPFAM" id="SSF103481">
    <property type="entry name" value="Multidrug resistance efflux transporter EmrE"/>
    <property type="match status" value="1"/>
</dbReference>
<keyword evidence="11 12" id="KW-0472">Membrane</keyword>
<dbReference type="InterPro" id="IPR037185">
    <property type="entry name" value="EmrE-like"/>
</dbReference>
<feature type="transmembrane region" description="Helical" evidence="12">
    <location>
        <begin position="74"/>
        <end position="94"/>
    </location>
</feature>